<dbReference type="Proteomes" id="UP000679690">
    <property type="component" value="Unassembled WGS sequence"/>
</dbReference>
<feature type="transmembrane region" description="Helical" evidence="2">
    <location>
        <begin position="85"/>
        <end position="109"/>
    </location>
</feature>
<keyword evidence="4" id="KW-1185">Reference proteome</keyword>
<name>A0ABS3UHE9_9ACTN</name>
<organism evidence="3 4">
    <name type="scientific">Actinoplanes flavus</name>
    <dbReference type="NCBI Taxonomy" id="2820290"/>
    <lineage>
        <taxon>Bacteria</taxon>
        <taxon>Bacillati</taxon>
        <taxon>Actinomycetota</taxon>
        <taxon>Actinomycetes</taxon>
        <taxon>Micromonosporales</taxon>
        <taxon>Micromonosporaceae</taxon>
        <taxon>Actinoplanes</taxon>
    </lineage>
</organism>
<keyword evidence="2" id="KW-0472">Membrane</keyword>
<comment type="caution">
    <text evidence="3">The sequence shown here is derived from an EMBL/GenBank/DDBJ whole genome shotgun (WGS) entry which is preliminary data.</text>
</comment>
<sequence>MPKARPRNRRAGRRVPAVKTRPSRAQGLAKPPPEPEPEPKSTGLFLLQALGWLVAAAVYLVLMAAGEITAQAYADAARWLTGGQAVGMAFAGWLISFVLFGAVWALILLRKRVARPWLFAIGGAATLLLPTIFVLFPYSGNYVADLVGGTGGAAFISGQQFGAWAGILPFLVVPFVMFSERLRDRFGEEQLKRTTTALTVLFVIVMLYLGLY</sequence>
<feature type="transmembrane region" description="Helical" evidence="2">
    <location>
        <begin position="116"/>
        <end position="136"/>
    </location>
</feature>
<feature type="transmembrane region" description="Helical" evidence="2">
    <location>
        <begin position="44"/>
        <end position="65"/>
    </location>
</feature>
<reference evidence="3 4" key="1">
    <citation type="submission" date="2021-03" db="EMBL/GenBank/DDBJ databases">
        <title>Actinoplanes flavus sp. nov., a novel actinomycete isolated from Coconut Palm rhizosphere soil.</title>
        <authorList>
            <person name="Luo X."/>
        </authorList>
    </citation>
    <scope>NUCLEOTIDE SEQUENCE [LARGE SCALE GENOMIC DNA]</scope>
    <source>
        <strain evidence="3 4">NEAU-H7</strain>
    </source>
</reference>
<feature type="transmembrane region" description="Helical" evidence="2">
    <location>
        <begin position="191"/>
        <end position="211"/>
    </location>
</feature>
<evidence type="ECO:0000256" key="2">
    <source>
        <dbReference type="SAM" id="Phobius"/>
    </source>
</evidence>
<gene>
    <name evidence="3" type="ORF">J5X75_11840</name>
</gene>
<protein>
    <submittedName>
        <fullName evidence="3">Uncharacterized protein</fullName>
    </submittedName>
</protein>
<proteinExistence type="predicted"/>
<feature type="region of interest" description="Disordered" evidence="1">
    <location>
        <begin position="1"/>
        <end position="40"/>
    </location>
</feature>
<evidence type="ECO:0000313" key="4">
    <source>
        <dbReference type="Proteomes" id="UP000679690"/>
    </source>
</evidence>
<keyword evidence="2" id="KW-0812">Transmembrane</keyword>
<dbReference type="RefSeq" id="WP_208467392.1">
    <property type="nucleotide sequence ID" value="NZ_JAGFNS010000006.1"/>
</dbReference>
<evidence type="ECO:0000313" key="3">
    <source>
        <dbReference type="EMBL" id="MBO3738215.1"/>
    </source>
</evidence>
<dbReference type="EMBL" id="JAGFNS010000006">
    <property type="protein sequence ID" value="MBO3738215.1"/>
    <property type="molecule type" value="Genomic_DNA"/>
</dbReference>
<feature type="compositionally biased region" description="Basic residues" evidence="1">
    <location>
        <begin position="1"/>
        <end position="13"/>
    </location>
</feature>
<keyword evidence="2" id="KW-1133">Transmembrane helix</keyword>
<feature type="transmembrane region" description="Helical" evidence="2">
    <location>
        <begin position="161"/>
        <end position="179"/>
    </location>
</feature>
<evidence type="ECO:0000256" key="1">
    <source>
        <dbReference type="SAM" id="MobiDB-lite"/>
    </source>
</evidence>
<accession>A0ABS3UHE9</accession>